<dbReference type="Gene3D" id="3.30.450.20">
    <property type="entry name" value="PAS domain"/>
    <property type="match status" value="1"/>
</dbReference>
<evidence type="ECO:0000313" key="8">
    <source>
        <dbReference type="EMBL" id="PYH84510.1"/>
    </source>
</evidence>
<dbReference type="OrthoDB" id="2162994at2759"/>
<evidence type="ECO:0000256" key="1">
    <source>
        <dbReference type="ARBA" id="ARBA00022723"/>
    </source>
</evidence>
<dbReference type="SUPFAM" id="SSF57716">
    <property type="entry name" value="Glucocorticoid receptor-like (DNA-binding domain)"/>
    <property type="match status" value="1"/>
</dbReference>
<dbReference type="Pfam" id="PF08447">
    <property type="entry name" value="PAS_3"/>
    <property type="match status" value="1"/>
</dbReference>
<accession>A0A319CJ74</accession>
<dbReference type="PROSITE" id="PS00344">
    <property type="entry name" value="GATA_ZN_FINGER_1"/>
    <property type="match status" value="1"/>
</dbReference>
<dbReference type="InterPro" id="IPR000014">
    <property type="entry name" value="PAS"/>
</dbReference>
<dbReference type="PANTHER" id="PTHR47255">
    <property type="entry name" value="GATA TRANSCRIPTION FACTOR 22-RELATED"/>
    <property type="match status" value="1"/>
</dbReference>
<feature type="compositionally biased region" description="Low complexity" evidence="5">
    <location>
        <begin position="253"/>
        <end position="282"/>
    </location>
</feature>
<dbReference type="Gene3D" id="3.30.50.10">
    <property type="entry name" value="Erythroid Transcription Factor GATA-1, subunit A"/>
    <property type="match status" value="1"/>
</dbReference>
<dbReference type="GeneID" id="37133284"/>
<keyword evidence="2 4" id="KW-0863">Zinc-finger</keyword>
<feature type="compositionally biased region" description="Low complexity" evidence="5">
    <location>
        <begin position="389"/>
        <end position="410"/>
    </location>
</feature>
<dbReference type="InterPro" id="IPR000679">
    <property type="entry name" value="Znf_GATA"/>
</dbReference>
<dbReference type="SUPFAM" id="SSF55785">
    <property type="entry name" value="PYP-like sensor domain (PAS domain)"/>
    <property type="match status" value="1"/>
</dbReference>
<evidence type="ECO:0000256" key="2">
    <source>
        <dbReference type="ARBA" id="ARBA00022771"/>
    </source>
</evidence>
<dbReference type="Pfam" id="PF00320">
    <property type="entry name" value="GATA"/>
    <property type="match status" value="1"/>
</dbReference>
<dbReference type="Proteomes" id="UP000248340">
    <property type="component" value="Unassembled WGS sequence"/>
</dbReference>
<dbReference type="InterPro" id="IPR013655">
    <property type="entry name" value="PAS_fold_3"/>
</dbReference>
<feature type="compositionally biased region" description="Pro residues" evidence="5">
    <location>
        <begin position="82"/>
        <end position="93"/>
    </location>
</feature>
<dbReference type="InterPro" id="IPR035965">
    <property type="entry name" value="PAS-like_dom_sf"/>
</dbReference>
<dbReference type="GO" id="GO:0006355">
    <property type="term" value="P:regulation of DNA-templated transcription"/>
    <property type="evidence" value="ECO:0007669"/>
    <property type="project" value="InterPro"/>
</dbReference>
<evidence type="ECO:0000259" key="6">
    <source>
        <dbReference type="PROSITE" id="PS50112"/>
    </source>
</evidence>
<dbReference type="GO" id="GO:0008270">
    <property type="term" value="F:zinc ion binding"/>
    <property type="evidence" value="ECO:0007669"/>
    <property type="project" value="UniProtKB-KW"/>
</dbReference>
<dbReference type="InterPro" id="IPR052138">
    <property type="entry name" value="GATA_ZnFinger_Domain"/>
</dbReference>
<dbReference type="EMBL" id="KZ821684">
    <property type="protein sequence ID" value="PYH84510.1"/>
    <property type="molecule type" value="Genomic_DNA"/>
</dbReference>
<proteinExistence type="predicted"/>
<dbReference type="SMART" id="SM00091">
    <property type="entry name" value="PAS"/>
    <property type="match status" value="1"/>
</dbReference>
<feature type="compositionally biased region" description="Low complexity" evidence="5">
    <location>
        <begin position="72"/>
        <end position="81"/>
    </location>
</feature>
<feature type="domain" description="PAS" evidence="6">
    <location>
        <begin position="137"/>
        <end position="207"/>
    </location>
</feature>
<dbReference type="PROSITE" id="PS50112">
    <property type="entry name" value="PAS"/>
    <property type="match status" value="1"/>
</dbReference>
<dbReference type="NCBIfam" id="TIGR00229">
    <property type="entry name" value="sensory_box"/>
    <property type="match status" value="1"/>
</dbReference>
<dbReference type="AlphaFoldDB" id="A0A319CJ74"/>
<keyword evidence="1" id="KW-0479">Metal-binding</keyword>
<gene>
    <name evidence="8" type="ORF">BO82DRAFT_19414</name>
</gene>
<feature type="compositionally biased region" description="Polar residues" evidence="5">
    <location>
        <begin position="411"/>
        <end position="436"/>
    </location>
</feature>
<dbReference type="SMART" id="SM00401">
    <property type="entry name" value="ZnF_GATA"/>
    <property type="match status" value="1"/>
</dbReference>
<feature type="region of interest" description="Disordered" evidence="5">
    <location>
        <begin position="235"/>
        <end position="307"/>
    </location>
</feature>
<dbReference type="STRING" id="1448315.A0A319CJ74"/>
<evidence type="ECO:0000256" key="4">
    <source>
        <dbReference type="PROSITE-ProRule" id="PRU00094"/>
    </source>
</evidence>
<dbReference type="PANTHER" id="PTHR47255:SF4">
    <property type="entry name" value="GATA ZINC FINGER DOMAIN-CONTAINING PROTEIN 12"/>
    <property type="match status" value="1"/>
</dbReference>
<dbReference type="InterPro" id="IPR013088">
    <property type="entry name" value="Znf_NHR/GATA"/>
</dbReference>
<feature type="domain" description="GATA-type" evidence="7">
    <location>
        <begin position="528"/>
        <end position="555"/>
    </location>
</feature>
<feature type="region of interest" description="Disordered" evidence="5">
    <location>
        <begin position="351"/>
        <end position="448"/>
    </location>
</feature>
<evidence type="ECO:0000313" key="9">
    <source>
        <dbReference type="Proteomes" id="UP000248340"/>
    </source>
</evidence>
<evidence type="ECO:0008006" key="10">
    <source>
        <dbReference type="Google" id="ProtNLM"/>
    </source>
</evidence>
<evidence type="ECO:0000256" key="3">
    <source>
        <dbReference type="ARBA" id="ARBA00022833"/>
    </source>
</evidence>
<dbReference type="CDD" id="cd00130">
    <property type="entry name" value="PAS"/>
    <property type="match status" value="1"/>
</dbReference>
<evidence type="ECO:0000256" key="5">
    <source>
        <dbReference type="SAM" id="MobiDB-lite"/>
    </source>
</evidence>
<protein>
    <recommendedName>
        <fullName evidence="10">GATA-domain-containing protein</fullName>
    </recommendedName>
</protein>
<feature type="compositionally biased region" description="Polar residues" evidence="5">
    <location>
        <begin position="23"/>
        <end position="34"/>
    </location>
</feature>
<dbReference type="PROSITE" id="PS50114">
    <property type="entry name" value="GATA_ZN_FINGER_2"/>
    <property type="match status" value="1"/>
</dbReference>
<dbReference type="VEuPathDB" id="FungiDB:BO82DRAFT_19414"/>
<reference evidence="8 9" key="1">
    <citation type="submission" date="2016-12" db="EMBL/GenBank/DDBJ databases">
        <title>The genomes of Aspergillus section Nigri reveals drivers in fungal speciation.</title>
        <authorList>
            <consortium name="DOE Joint Genome Institute"/>
            <person name="Vesth T.C."/>
            <person name="Nybo J."/>
            <person name="Theobald S."/>
            <person name="Brandl J."/>
            <person name="Frisvad J.C."/>
            <person name="Nielsen K.F."/>
            <person name="Lyhne E.K."/>
            <person name="Kogle M.E."/>
            <person name="Kuo A."/>
            <person name="Riley R."/>
            <person name="Clum A."/>
            <person name="Nolan M."/>
            <person name="Lipzen A."/>
            <person name="Salamov A."/>
            <person name="Henrissat B."/>
            <person name="Wiebenga A."/>
            <person name="De Vries R.P."/>
            <person name="Grigoriev I.V."/>
            <person name="Mortensen U.H."/>
            <person name="Andersen M.R."/>
            <person name="Baker S.E."/>
        </authorList>
    </citation>
    <scope>NUCLEOTIDE SEQUENCE [LARGE SCALE GENOMIC DNA]</scope>
    <source>
        <strain evidence="8 9">CBS 121591</strain>
    </source>
</reference>
<keyword evidence="3" id="KW-0862">Zinc</keyword>
<evidence type="ECO:0000259" key="7">
    <source>
        <dbReference type="PROSITE" id="PS50114"/>
    </source>
</evidence>
<dbReference type="CDD" id="cd00202">
    <property type="entry name" value="ZnF_GATA"/>
    <property type="match status" value="1"/>
</dbReference>
<keyword evidence="9" id="KW-1185">Reference proteome</keyword>
<sequence length="613" mass="65850">MELGFPRGLGQNQNQAYGHRQPPVQQNSKSSEGQLANFPYSVMDARSIPRTLGPAASHPGPGILEQQHRQHSSSTSSSTTPPSIPPTGRPTSPPVAATGSAAIHSAAAAAAAAGSAEVGQQSADSLAHGNGNGNGNGENWASRVLQEMKDLMLLLNREGRVLYASPSCVEITGFEAQSLEKSDLFRYIHEDDKSVLTQELKECIQTGRLLRCHFRFCKPDSSFCLLEAHGHPHIAPSDPSSMPSGPGGGNGGRSASSGSPSASSNGNNSSSDSSSNGINSGSGSNGHRRLPRPLSPSPPQQLQQQKQTECRGIFLVCRPYPTRGAQLLNSFLEHKIENIRLNQRIAQLKEEEEEELNATQQSFNSSNSGASNNNNNNNNNNRDAHIVHTSTTTTRQTYITTTQTVTQSTTNRAPTRDTPSTSGEDNESSDTVTSNADDADSRSFPGMEGVMDRLPAVDDMSHIEGIEVMTGLYYGEGERSQGLSTGQKHGRLVHYSDIGGESSGNDPQAHRGVGDGDRRKRLKGEYMCTDCGTSDSPEWRKGPEGPKTLCNACGLRWAKKEKKRQAPLARIPPASFSFRFLGCFVLSAPSWLLGCFFCACCCSRACESYCQCF</sequence>
<feature type="region of interest" description="Disordered" evidence="5">
    <location>
        <begin position="1"/>
        <end position="97"/>
    </location>
</feature>
<dbReference type="GO" id="GO:0043565">
    <property type="term" value="F:sequence-specific DNA binding"/>
    <property type="evidence" value="ECO:0007669"/>
    <property type="project" value="InterPro"/>
</dbReference>
<dbReference type="RefSeq" id="XP_025494710.1">
    <property type="nucleotide sequence ID" value="XM_025630543.1"/>
</dbReference>
<organism evidence="8 9">
    <name type="scientific">Aspergillus uvarum CBS 121591</name>
    <dbReference type="NCBI Taxonomy" id="1448315"/>
    <lineage>
        <taxon>Eukaryota</taxon>
        <taxon>Fungi</taxon>
        <taxon>Dikarya</taxon>
        <taxon>Ascomycota</taxon>
        <taxon>Pezizomycotina</taxon>
        <taxon>Eurotiomycetes</taxon>
        <taxon>Eurotiomycetidae</taxon>
        <taxon>Eurotiales</taxon>
        <taxon>Aspergillaceae</taxon>
        <taxon>Aspergillus</taxon>
        <taxon>Aspergillus subgen. Circumdati</taxon>
    </lineage>
</organism>
<feature type="compositionally biased region" description="Low complexity" evidence="5">
    <location>
        <begin position="364"/>
        <end position="381"/>
    </location>
</feature>
<name>A0A319CJ74_9EURO</name>